<keyword evidence="3" id="KW-0325">Glycoprotein</keyword>
<dbReference type="Proteomes" id="UP000663868">
    <property type="component" value="Unassembled WGS sequence"/>
</dbReference>
<evidence type="ECO:0000256" key="3">
    <source>
        <dbReference type="ARBA" id="ARBA00023180"/>
    </source>
</evidence>
<dbReference type="InterPro" id="IPR001258">
    <property type="entry name" value="NHL_repeat"/>
</dbReference>
<dbReference type="GO" id="GO:0005576">
    <property type="term" value="C:extracellular region"/>
    <property type="evidence" value="ECO:0007669"/>
    <property type="project" value="TreeGrafter"/>
</dbReference>
<evidence type="ECO:0000313" key="9">
    <source>
        <dbReference type="Proteomes" id="UP000663868"/>
    </source>
</evidence>
<reference evidence="8" key="1">
    <citation type="submission" date="2021-02" db="EMBL/GenBank/DDBJ databases">
        <authorList>
            <person name="Nowell W R."/>
        </authorList>
    </citation>
    <scope>NUCLEOTIDE SEQUENCE</scope>
</reference>
<dbReference type="Pfam" id="PF08450">
    <property type="entry name" value="SGL"/>
    <property type="match status" value="1"/>
</dbReference>
<evidence type="ECO:0000313" key="8">
    <source>
        <dbReference type="EMBL" id="CAF3719797.1"/>
    </source>
</evidence>
<comment type="caution">
    <text evidence="8">The sequence shown here is derived from an EMBL/GenBank/DDBJ whole genome shotgun (WGS) entry which is preliminary data.</text>
</comment>
<dbReference type="CDD" id="cd05819">
    <property type="entry name" value="NHL"/>
    <property type="match status" value="1"/>
</dbReference>
<dbReference type="PANTHER" id="PTHR10680">
    <property type="entry name" value="PEPTIDYL-GLYCINE ALPHA-AMIDATING MONOOXYGENASE"/>
    <property type="match status" value="1"/>
</dbReference>
<keyword evidence="5" id="KW-0175">Coiled coil</keyword>
<sequence>MSMRNNKTNCFICNTEKITYSCEGCLKRFCLIHLTEHQQMLKEELNHIINDYDQFKQRINEQKQNPQILQSNSLLKQINQWEIDSIEIIQQRAQNCREIVIKTSETFIYDIETKFNDLCEQIKQIQKENEFNEINLNYLTNELIDITQELNNPSNISIQRDSESFINEISISSSRKPKWNKWKQNAITIAAGNGYGQELYQLKSPFGIFIDKKKSILIADFHNHRIVKWKYNGKKGKIIAGGNRYGNQMDELRYPADVIVDQENHSIIIADRGNSRVIEWMNHNQQILIDDIDCHGLAIDKHGFLYVSDWKNNEVRRWKMGEYNNKGIIVAGGNGKGDQLNQLDCPTFIFVDKDQSVYISDRDNNRVMKWRKDAKKGTIVAGGNAHGEHLNQLYHPQGLIVDHLGQIYVAEWGNDRVVRWCEGKKEGEIVVGGNGRGNHSNQLNHPSGLSFDAEGNLYVADEWNNRIAKFEIIL</sequence>
<keyword evidence="2" id="KW-0677">Repeat</keyword>
<dbReference type="EMBL" id="CAJOBB010000632">
    <property type="protein sequence ID" value="CAF3719797.1"/>
    <property type="molecule type" value="Genomic_DNA"/>
</dbReference>
<evidence type="ECO:0000256" key="4">
    <source>
        <dbReference type="PROSITE-ProRule" id="PRU00504"/>
    </source>
</evidence>
<feature type="repeat" description="NHL" evidence="4">
    <location>
        <begin position="442"/>
        <end position="473"/>
    </location>
</feature>
<dbReference type="Proteomes" id="UP000663860">
    <property type="component" value="Unassembled WGS sequence"/>
</dbReference>
<evidence type="ECO:0000256" key="5">
    <source>
        <dbReference type="SAM" id="Coils"/>
    </source>
</evidence>
<dbReference type="InterPro" id="IPR011042">
    <property type="entry name" value="6-blade_b-propeller_TolB-like"/>
</dbReference>
<gene>
    <name evidence="7" type="ORF">IZO911_LOCUS7951</name>
    <name evidence="8" type="ORF">KXQ929_LOCUS12328</name>
</gene>
<keyword evidence="1" id="KW-0732">Signal</keyword>
<dbReference type="InterPro" id="IPR013658">
    <property type="entry name" value="SGL"/>
</dbReference>
<dbReference type="Pfam" id="PF01436">
    <property type="entry name" value="NHL"/>
    <property type="match status" value="1"/>
</dbReference>
<dbReference type="SUPFAM" id="SSF63829">
    <property type="entry name" value="Calcium-dependent phosphotriesterase"/>
    <property type="match status" value="1"/>
</dbReference>
<evidence type="ECO:0000256" key="2">
    <source>
        <dbReference type="ARBA" id="ARBA00022737"/>
    </source>
</evidence>
<dbReference type="EMBL" id="CAJNOE010000053">
    <property type="protein sequence ID" value="CAF0820124.1"/>
    <property type="molecule type" value="Genomic_DNA"/>
</dbReference>
<proteinExistence type="predicted"/>
<dbReference type="AlphaFoldDB" id="A0A818W387"/>
<dbReference type="Gene3D" id="2.120.10.30">
    <property type="entry name" value="TolB, C-terminal domain"/>
    <property type="match status" value="2"/>
</dbReference>
<protein>
    <recommendedName>
        <fullName evidence="6">SMP-30/Gluconolactonase/LRE-like region domain-containing protein</fullName>
    </recommendedName>
</protein>
<dbReference type="Gene3D" id="2.40.10.500">
    <property type="match status" value="1"/>
</dbReference>
<evidence type="ECO:0000259" key="6">
    <source>
        <dbReference type="Pfam" id="PF08450"/>
    </source>
</evidence>
<evidence type="ECO:0000313" key="7">
    <source>
        <dbReference type="EMBL" id="CAF0820124.1"/>
    </source>
</evidence>
<accession>A0A818W387</accession>
<dbReference type="PROSITE" id="PS51125">
    <property type="entry name" value="NHL"/>
    <property type="match status" value="1"/>
</dbReference>
<evidence type="ECO:0000256" key="1">
    <source>
        <dbReference type="ARBA" id="ARBA00022729"/>
    </source>
</evidence>
<feature type="coiled-coil region" evidence="5">
    <location>
        <begin position="38"/>
        <end position="65"/>
    </location>
</feature>
<organism evidence="8 9">
    <name type="scientific">Adineta steineri</name>
    <dbReference type="NCBI Taxonomy" id="433720"/>
    <lineage>
        <taxon>Eukaryota</taxon>
        <taxon>Metazoa</taxon>
        <taxon>Spiralia</taxon>
        <taxon>Gnathifera</taxon>
        <taxon>Rotifera</taxon>
        <taxon>Eurotatoria</taxon>
        <taxon>Bdelloidea</taxon>
        <taxon>Adinetida</taxon>
        <taxon>Adinetidae</taxon>
        <taxon>Adineta</taxon>
    </lineage>
</organism>
<dbReference type="PANTHER" id="PTHR10680:SF28">
    <property type="entry name" value="SMP-30_GLUCONOLACTONASE_LRE-LIKE REGION DOMAIN-CONTAINING PROTEIN"/>
    <property type="match status" value="1"/>
</dbReference>
<feature type="domain" description="SMP-30/Gluconolactonase/LRE-like region" evidence="6">
    <location>
        <begin position="212"/>
        <end position="424"/>
    </location>
</feature>
<name>A0A818W387_9BILA</name>